<feature type="compositionally biased region" description="Low complexity" evidence="1">
    <location>
        <begin position="58"/>
        <end position="69"/>
    </location>
</feature>
<dbReference type="AlphaFoldDB" id="A0A4Z2HPW0"/>
<reference evidence="2 3" key="1">
    <citation type="submission" date="2019-03" db="EMBL/GenBank/DDBJ databases">
        <title>First draft genome of Liparis tanakae, snailfish: a comprehensive survey of snailfish specific genes.</title>
        <authorList>
            <person name="Kim W."/>
            <person name="Song I."/>
            <person name="Jeong J.-H."/>
            <person name="Kim D."/>
            <person name="Kim S."/>
            <person name="Ryu S."/>
            <person name="Song J.Y."/>
            <person name="Lee S.K."/>
        </authorList>
    </citation>
    <scope>NUCLEOTIDE SEQUENCE [LARGE SCALE GENOMIC DNA]</scope>
    <source>
        <tissue evidence="2">Muscle</tissue>
    </source>
</reference>
<keyword evidence="3" id="KW-1185">Reference proteome</keyword>
<feature type="region of interest" description="Disordered" evidence="1">
    <location>
        <begin position="1"/>
        <end position="121"/>
    </location>
</feature>
<dbReference type="EMBL" id="SRLO01000198">
    <property type="protein sequence ID" value="TNN67848.1"/>
    <property type="molecule type" value="Genomic_DNA"/>
</dbReference>
<name>A0A4Z2HPW0_9TELE</name>
<organism evidence="2 3">
    <name type="scientific">Liparis tanakae</name>
    <name type="common">Tanaka's snailfish</name>
    <dbReference type="NCBI Taxonomy" id="230148"/>
    <lineage>
        <taxon>Eukaryota</taxon>
        <taxon>Metazoa</taxon>
        <taxon>Chordata</taxon>
        <taxon>Craniata</taxon>
        <taxon>Vertebrata</taxon>
        <taxon>Euteleostomi</taxon>
        <taxon>Actinopterygii</taxon>
        <taxon>Neopterygii</taxon>
        <taxon>Teleostei</taxon>
        <taxon>Neoteleostei</taxon>
        <taxon>Acanthomorphata</taxon>
        <taxon>Eupercaria</taxon>
        <taxon>Perciformes</taxon>
        <taxon>Cottioidei</taxon>
        <taxon>Cottales</taxon>
        <taxon>Liparidae</taxon>
        <taxon>Liparis</taxon>
    </lineage>
</organism>
<evidence type="ECO:0000313" key="3">
    <source>
        <dbReference type="Proteomes" id="UP000314294"/>
    </source>
</evidence>
<comment type="caution">
    <text evidence="2">The sequence shown here is derived from an EMBL/GenBank/DDBJ whole genome shotgun (WGS) entry which is preliminary data.</text>
</comment>
<evidence type="ECO:0000256" key="1">
    <source>
        <dbReference type="SAM" id="MobiDB-lite"/>
    </source>
</evidence>
<evidence type="ECO:0000313" key="2">
    <source>
        <dbReference type="EMBL" id="TNN67848.1"/>
    </source>
</evidence>
<gene>
    <name evidence="2" type="ORF">EYF80_022002</name>
</gene>
<accession>A0A4Z2HPW0</accession>
<protein>
    <submittedName>
        <fullName evidence="2">Uncharacterized protein</fullName>
    </submittedName>
</protein>
<feature type="compositionally biased region" description="Acidic residues" evidence="1">
    <location>
        <begin position="103"/>
        <end position="121"/>
    </location>
</feature>
<feature type="compositionally biased region" description="Pro residues" evidence="1">
    <location>
        <begin position="45"/>
        <end position="57"/>
    </location>
</feature>
<proteinExistence type="predicted"/>
<sequence>MEKEEEQKGLQGRQLRQWRRGDLPSPPHHHLSPSVAAACSLPQHPSLPLPPPPPAPPAAAAAAAAAAPASCPPPPCRGERKPPGSEVLARQSVRGCSDRGEEREEEEEDDDDDEEEEEVEE</sequence>
<dbReference type="Proteomes" id="UP000314294">
    <property type="component" value="Unassembled WGS sequence"/>
</dbReference>